<feature type="non-terminal residue" evidence="2">
    <location>
        <position position="80"/>
    </location>
</feature>
<comment type="caution">
    <text evidence="2">The sequence shown here is derived from an EMBL/GenBank/DDBJ whole genome shotgun (WGS) entry which is preliminary data.</text>
</comment>
<feature type="compositionally biased region" description="Basic residues" evidence="1">
    <location>
        <begin position="11"/>
        <end position="20"/>
    </location>
</feature>
<name>X0TUU4_9ZZZZ</name>
<evidence type="ECO:0008006" key="3">
    <source>
        <dbReference type="Google" id="ProtNLM"/>
    </source>
</evidence>
<feature type="region of interest" description="Disordered" evidence="1">
    <location>
        <begin position="1"/>
        <end position="26"/>
    </location>
</feature>
<proteinExistence type="predicted"/>
<protein>
    <recommendedName>
        <fullName evidence="3">Winged helix-turn helix domain-containing protein</fullName>
    </recommendedName>
</protein>
<organism evidence="2">
    <name type="scientific">marine sediment metagenome</name>
    <dbReference type="NCBI Taxonomy" id="412755"/>
    <lineage>
        <taxon>unclassified sequences</taxon>
        <taxon>metagenomes</taxon>
        <taxon>ecological metagenomes</taxon>
    </lineage>
</organism>
<evidence type="ECO:0000256" key="1">
    <source>
        <dbReference type="SAM" id="MobiDB-lite"/>
    </source>
</evidence>
<feature type="compositionally biased region" description="Basic and acidic residues" evidence="1">
    <location>
        <begin position="1"/>
        <end position="10"/>
    </location>
</feature>
<feature type="non-terminal residue" evidence="2">
    <location>
        <position position="1"/>
    </location>
</feature>
<dbReference type="AlphaFoldDB" id="X0TUU4"/>
<dbReference type="EMBL" id="BARS01014288">
    <property type="protein sequence ID" value="GAF91932.1"/>
    <property type="molecule type" value="Genomic_DNA"/>
</dbReference>
<gene>
    <name evidence="2" type="ORF">S01H1_24206</name>
</gene>
<evidence type="ECO:0000313" key="2">
    <source>
        <dbReference type="EMBL" id="GAF91932.1"/>
    </source>
</evidence>
<sequence>DSEWYQERSRAPRRVANKTPKKPEEQVLKIRSRLEKSKYSQIGAMAIRWEMEKLDIKPLPTWTIDRILKRHNVVREKEKY</sequence>
<reference evidence="2" key="1">
    <citation type="journal article" date="2014" name="Front. Microbiol.">
        <title>High frequency of phylogenetically diverse reductive dehalogenase-homologous genes in deep subseafloor sedimentary metagenomes.</title>
        <authorList>
            <person name="Kawai M."/>
            <person name="Futagami T."/>
            <person name="Toyoda A."/>
            <person name="Takaki Y."/>
            <person name="Nishi S."/>
            <person name="Hori S."/>
            <person name="Arai W."/>
            <person name="Tsubouchi T."/>
            <person name="Morono Y."/>
            <person name="Uchiyama I."/>
            <person name="Ito T."/>
            <person name="Fujiyama A."/>
            <person name="Inagaki F."/>
            <person name="Takami H."/>
        </authorList>
    </citation>
    <scope>NUCLEOTIDE SEQUENCE</scope>
    <source>
        <strain evidence="2">Expedition CK06-06</strain>
    </source>
</reference>
<accession>X0TUU4</accession>